<evidence type="ECO:0000313" key="1">
    <source>
        <dbReference type="EMBL" id="MPN01460.1"/>
    </source>
</evidence>
<dbReference type="AntiFam" id="ANF00086">
    <property type="entry name" value="Shadow ORF (opposite lon)"/>
</dbReference>
<name>A0A645EJF4_9ZZZZ</name>
<sequence>MLGDCVRQLGEGSGCEHRILLILCQAVPLARVLGKSLAQTTAERLRCEFVQLGILQNLYLRGIVGIFRDHMRNPGARNAGHQEVHRVVLDAEHLPDAADSADGIEILRRYIHNLGVLLRNKQRIAFF</sequence>
<dbReference type="EMBL" id="VSSQ01047466">
    <property type="protein sequence ID" value="MPN01460.1"/>
    <property type="molecule type" value="Genomic_DNA"/>
</dbReference>
<gene>
    <name evidence="1" type="ORF">SDC9_148669</name>
</gene>
<dbReference type="AlphaFoldDB" id="A0A645EJF4"/>
<proteinExistence type="predicted"/>
<comment type="caution">
    <text evidence="1">The sequence shown here is derived from an EMBL/GenBank/DDBJ whole genome shotgun (WGS) entry which is preliminary data.</text>
</comment>
<accession>A0A645EJF4</accession>
<protein>
    <submittedName>
        <fullName evidence="1">Uncharacterized protein</fullName>
    </submittedName>
</protein>
<organism evidence="1">
    <name type="scientific">bioreactor metagenome</name>
    <dbReference type="NCBI Taxonomy" id="1076179"/>
    <lineage>
        <taxon>unclassified sequences</taxon>
        <taxon>metagenomes</taxon>
        <taxon>ecological metagenomes</taxon>
    </lineage>
</organism>
<reference evidence="1" key="1">
    <citation type="submission" date="2019-08" db="EMBL/GenBank/DDBJ databases">
        <authorList>
            <person name="Kucharzyk K."/>
            <person name="Murdoch R.W."/>
            <person name="Higgins S."/>
            <person name="Loffler F."/>
        </authorList>
    </citation>
    <scope>NUCLEOTIDE SEQUENCE</scope>
</reference>